<dbReference type="InterPro" id="IPR050228">
    <property type="entry name" value="Carboxylesterase_BioH"/>
</dbReference>
<dbReference type="AlphaFoldDB" id="A0A6J4L1U0"/>
<sequence>MLQLSLALSRPSLVAAAVLAAATSFWSDEMRISLRTQTVHDLAAAWFAEPDDLQRFARSHSALGPNHRRVVLGNFIALFGHDHSEDFPAPGDLAAIEAPVLLVHGDRDHLFAPEIAIELSRKLEDAELCVLPDTGHWPASEQPEAFNLLVRDFLARRYREGHSGRPV</sequence>
<reference evidence="3" key="1">
    <citation type="submission" date="2020-02" db="EMBL/GenBank/DDBJ databases">
        <authorList>
            <person name="Meier V. D."/>
        </authorList>
    </citation>
    <scope>NUCLEOTIDE SEQUENCE</scope>
    <source>
        <strain evidence="3">AVDCRST_MAG48</strain>
    </source>
</reference>
<evidence type="ECO:0000259" key="2">
    <source>
        <dbReference type="Pfam" id="PF12697"/>
    </source>
</evidence>
<accession>A0A6J4L1U0</accession>
<feature type="domain" description="AB hydrolase-1" evidence="2">
    <location>
        <begin position="12"/>
        <end position="146"/>
    </location>
</feature>
<gene>
    <name evidence="3" type="ORF">AVDCRST_MAG48-2586</name>
</gene>
<feature type="signal peptide" evidence="1">
    <location>
        <begin position="1"/>
        <end position="20"/>
    </location>
</feature>
<feature type="chain" id="PRO_5038591556" description="AB hydrolase-1 domain-containing protein" evidence="1">
    <location>
        <begin position="21"/>
        <end position="167"/>
    </location>
</feature>
<evidence type="ECO:0000313" key="3">
    <source>
        <dbReference type="EMBL" id="CAA9320004.1"/>
    </source>
</evidence>
<dbReference type="EMBL" id="CADCTS010000369">
    <property type="protein sequence ID" value="CAA9320004.1"/>
    <property type="molecule type" value="Genomic_DNA"/>
</dbReference>
<proteinExistence type="predicted"/>
<dbReference type="InterPro" id="IPR029058">
    <property type="entry name" value="AB_hydrolase_fold"/>
</dbReference>
<evidence type="ECO:0000256" key="1">
    <source>
        <dbReference type="SAM" id="SignalP"/>
    </source>
</evidence>
<organism evidence="3">
    <name type="scientific">uncultured Friedmanniella sp</name>
    <dbReference type="NCBI Taxonomy" id="335381"/>
    <lineage>
        <taxon>Bacteria</taxon>
        <taxon>Bacillati</taxon>
        <taxon>Actinomycetota</taxon>
        <taxon>Actinomycetes</taxon>
        <taxon>Propionibacteriales</taxon>
        <taxon>Nocardioidaceae</taxon>
        <taxon>Friedmanniella</taxon>
        <taxon>environmental samples</taxon>
    </lineage>
</organism>
<name>A0A6J4L1U0_9ACTN</name>
<dbReference type="Pfam" id="PF12697">
    <property type="entry name" value="Abhydrolase_6"/>
    <property type="match status" value="1"/>
</dbReference>
<dbReference type="GO" id="GO:0003824">
    <property type="term" value="F:catalytic activity"/>
    <property type="evidence" value="ECO:0007669"/>
    <property type="project" value="UniProtKB-ARBA"/>
</dbReference>
<protein>
    <recommendedName>
        <fullName evidence="2">AB hydrolase-1 domain-containing protein</fullName>
    </recommendedName>
</protein>
<dbReference type="PANTHER" id="PTHR43194:SF2">
    <property type="entry name" value="PEROXISOMAL MEMBRANE PROTEIN LPX1"/>
    <property type="match status" value="1"/>
</dbReference>
<dbReference type="PANTHER" id="PTHR43194">
    <property type="entry name" value="HYDROLASE ALPHA/BETA FOLD FAMILY"/>
    <property type="match status" value="1"/>
</dbReference>
<keyword evidence="1" id="KW-0732">Signal</keyword>
<dbReference type="SUPFAM" id="SSF53474">
    <property type="entry name" value="alpha/beta-Hydrolases"/>
    <property type="match status" value="1"/>
</dbReference>
<dbReference type="InterPro" id="IPR000073">
    <property type="entry name" value="AB_hydrolase_1"/>
</dbReference>
<dbReference type="Gene3D" id="3.40.50.1820">
    <property type="entry name" value="alpha/beta hydrolase"/>
    <property type="match status" value="1"/>
</dbReference>